<dbReference type="InterPro" id="IPR011222">
    <property type="entry name" value="dsDNA_vir_gr_I_capsid"/>
</dbReference>
<evidence type="ECO:0000313" key="17">
    <source>
        <dbReference type="EMBL" id="QIQ69360.1"/>
    </source>
</evidence>
<keyword evidence="10" id="KW-1145">T=7 icosahedral capsid protein</keyword>
<dbReference type="Gene3D" id="2.60.175.10">
    <property type="entry name" value="Capsid protein VP1,Polyomavirus"/>
    <property type="match status" value="1"/>
</dbReference>
<keyword evidence="8" id="KW-1162">Viral penetration into host cytoplasm</keyword>
<comment type="similarity">
    <text evidence="3">Belongs to the polyomaviruses coat protein VP1 family.</text>
</comment>
<dbReference type="GO" id="GO:0039620">
    <property type="term" value="C:T=7 icosahedral viral capsid"/>
    <property type="evidence" value="ECO:0007669"/>
    <property type="project" value="UniProtKB-KW"/>
</dbReference>
<evidence type="ECO:0000256" key="11">
    <source>
        <dbReference type="ARBA" id="ARBA00022844"/>
    </source>
</evidence>
<evidence type="ECO:0000313" key="18">
    <source>
        <dbReference type="EMBL" id="QIQ69365.1"/>
    </source>
</evidence>
<evidence type="ECO:0000256" key="7">
    <source>
        <dbReference type="ARBA" id="ARBA00022581"/>
    </source>
</evidence>
<evidence type="ECO:0000256" key="5">
    <source>
        <dbReference type="ARBA" id="ARBA00022561"/>
    </source>
</evidence>
<keyword evidence="12" id="KW-1164">Virus endocytosis by host</keyword>
<keyword evidence="15" id="KW-1160">Virus entry into host cell</keyword>
<proteinExistence type="inferred from homology"/>
<dbReference type="EMBL" id="MK671097">
    <property type="protein sequence ID" value="QIQ69365.1"/>
    <property type="molecule type" value="Genomic_DNA"/>
</dbReference>
<evidence type="ECO:0000256" key="15">
    <source>
        <dbReference type="ARBA" id="ARBA00023296"/>
    </source>
</evidence>
<keyword evidence="11" id="KW-0946">Virion</keyword>
<dbReference type="SUPFAM" id="SSF88648">
    <property type="entry name" value="Group I dsDNA viruses"/>
    <property type="match status" value="1"/>
</dbReference>
<evidence type="ECO:0000256" key="12">
    <source>
        <dbReference type="ARBA" id="ARBA00022890"/>
    </source>
</evidence>
<dbReference type="GO" id="GO:0075509">
    <property type="term" value="P:endocytosis involved in viral entry into host cell"/>
    <property type="evidence" value="ECO:0007669"/>
    <property type="project" value="UniProtKB-KW"/>
</dbReference>
<evidence type="ECO:0000256" key="8">
    <source>
        <dbReference type="ARBA" id="ARBA00022595"/>
    </source>
</evidence>
<evidence type="ECO:0000256" key="16">
    <source>
        <dbReference type="ARBA" id="ARBA00032469"/>
    </source>
</evidence>
<evidence type="ECO:0000256" key="9">
    <source>
        <dbReference type="ARBA" id="ARBA00022804"/>
    </source>
</evidence>
<keyword evidence="9" id="KW-1161">Viral attachment to host cell</keyword>
<dbReference type="InterPro" id="IPR000662">
    <property type="entry name" value="Capsid_VP1_Polyomavir"/>
</dbReference>
<comment type="subcellular location">
    <subcellularLocation>
        <location evidence="1">Host nucleus</location>
    </subcellularLocation>
    <subcellularLocation>
        <location evidence="2">Virion</location>
    </subcellularLocation>
</comment>
<organism evidence="18">
    <name type="scientific">Sciurus carolinensis polyomavirus 1</name>
    <dbReference type="NCBI Taxonomy" id="2721750"/>
    <lineage>
        <taxon>Viruses</taxon>
        <taxon>Monodnaviria</taxon>
        <taxon>Shotokuvirae</taxon>
        <taxon>Cossaviricota</taxon>
        <taxon>Papovaviricetes</taxon>
        <taxon>Sepolyvirales</taxon>
        <taxon>Polyomaviridae</taxon>
        <taxon>Betapolyomavirus</taxon>
        <taxon>Betapolyomavirus sciuri</taxon>
    </lineage>
</organism>
<evidence type="ECO:0000256" key="1">
    <source>
        <dbReference type="ARBA" id="ARBA00004147"/>
    </source>
</evidence>
<protein>
    <recommendedName>
        <fullName evidence="4">Major capsid protein VP1</fullName>
    </recommendedName>
    <alternativeName>
        <fullName evidence="16">Major structural protein VP1</fullName>
    </alternativeName>
</protein>
<dbReference type="EMBL" id="MK671096">
    <property type="protein sequence ID" value="QIQ69360.1"/>
    <property type="molecule type" value="Genomic_DNA"/>
</dbReference>
<reference evidence="18" key="1">
    <citation type="journal article" date="2020" name="Virol. J.">
        <title>Search for polyoma-, herpes-, and bornaviruses in squirrels of the family Sciuridae.</title>
        <authorList>
            <person name="Schulze V."/>
            <person name="Lurz P.W.W."/>
            <person name="Ferrari N."/>
            <person name="Romeo C."/>
            <person name="Steele M.A."/>
            <person name="Marino S."/>
            <person name="Mazzamuto M.V."/>
            <person name="Calvignac-Spencer S."/>
            <person name="Schlottau K."/>
            <person name="Beer M."/>
            <person name="Ulrich R.G."/>
            <person name="Ehlers B."/>
        </authorList>
    </citation>
    <scope>NUCLEOTIDE SEQUENCE</scope>
    <source>
        <strain evidence="18">10018_KS18/1734</strain>
        <strain evidence="17">9982_KS18/1716</strain>
    </source>
</reference>
<keyword evidence="14" id="KW-1015">Disulfide bond</keyword>
<dbReference type="GO" id="GO:0005198">
    <property type="term" value="F:structural molecule activity"/>
    <property type="evidence" value="ECO:0007669"/>
    <property type="project" value="InterPro"/>
</dbReference>
<dbReference type="InterPro" id="IPR036931">
    <property type="entry name" value="Polyomavir_VP1_sf"/>
</dbReference>
<keyword evidence="13" id="KW-0426">Late protein</keyword>
<name>A0A6G9LWA7_9POLY</name>
<evidence type="ECO:0000256" key="2">
    <source>
        <dbReference type="ARBA" id="ARBA00004328"/>
    </source>
</evidence>
<accession>A0A6G9LWA7</accession>
<evidence type="ECO:0000256" key="6">
    <source>
        <dbReference type="ARBA" id="ARBA00022562"/>
    </source>
</evidence>
<dbReference type="Pfam" id="PF00718">
    <property type="entry name" value="Polyoma_coat"/>
    <property type="match status" value="1"/>
</dbReference>
<evidence type="ECO:0000256" key="4">
    <source>
        <dbReference type="ARBA" id="ARBA00016975"/>
    </source>
</evidence>
<evidence type="ECO:0000256" key="3">
    <source>
        <dbReference type="ARBA" id="ARBA00006893"/>
    </source>
</evidence>
<gene>
    <name evidence="18" type="primary">VP1</name>
</gene>
<dbReference type="GO" id="GO:0019062">
    <property type="term" value="P:virion attachment to host cell"/>
    <property type="evidence" value="ECO:0007669"/>
    <property type="project" value="UniProtKB-KW"/>
</dbReference>
<keyword evidence="5" id="KW-0167">Capsid protein</keyword>
<keyword evidence="6" id="KW-1048">Host nucleus</keyword>
<dbReference type="GO" id="GO:0042025">
    <property type="term" value="C:host cell nucleus"/>
    <property type="evidence" value="ECO:0007669"/>
    <property type="project" value="UniProtKB-SubCell"/>
</dbReference>
<evidence type="ECO:0000256" key="10">
    <source>
        <dbReference type="ARBA" id="ARBA00022828"/>
    </source>
</evidence>
<sequence>MPPKGKGLQKTLVPKLIIKGGVEVLAVKTGPDSTVEIESYLNPRMGDAASGSSSSHITVAADNANDHPQPTEIPCWSCGRIQLPLLNTDMTCGEIVMWEAISVKTEVVGITTCLNSHSTRKRWIDGNGPGYPYEGPSFHCFAVGGEPLELQGIMANSQSTFDERQINCPVRENHASQILDVRNKAVLDRDNAYPIEHWVPDPSKNENTRYFGTLHGGVQTPPVLQITNSVVTVLLDENGVGPLCKGDGLFLSCADVVGWQIDQGNRAYWRGLPRYFNVKLRKRLVKNPYPINSLLSSLFTSLNPKITGQPMEGANTQVEEVRVYQGQEELPSDPDMVRYIDKFGQGQTRLPQPAN</sequence>
<keyword evidence="7" id="KW-0945">Host-virus interaction</keyword>
<evidence type="ECO:0000256" key="13">
    <source>
        <dbReference type="ARBA" id="ARBA00022921"/>
    </source>
</evidence>
<evidence type="ECO:0000256" key="14">
    <source>
        <dbReference type="ARBA" id="ARBA00023157"/>
    </source>
</evidence>